<evidence type="ECO:0000256" key="3">
    <source>
        <dbReference type="ARBA" id="ARBA00022741"/>
    </source>
</evidence>
<dbReference type="GO" id="GO:0016887">
    <property type="term" value="F:ATP hydrolysis activity"/>
    <property type="evidence" value="ECO:0007669"/>
    <property type="project" value="InterPro"/>
</dbReference>
<comment type="caution">
    <text evidence="6">The sequence shown here is derived from an EMBL/GenBank/DDBJ whole genome shotgun (WGS) entry which is preliminary data.</text>
</comment>
<dbReference type="Proteomes" id="UP001157161">
    <property type="component" value="Unassembled WGS sequence"/>
</dbReference>
<dbReference type="Gene3D" id="3.40.50.300">
    <property type="entry name" value="P-loop containing nucleotide triphosphate hydrolases"/>
    <property type="match status" value="1"/>
</dbReference>
<evidence type="ECO:0000256" key="4">
    <source>
        <dbReference type="ARBA" id="ARBA00022840"/>
    </source>
</evidence>
<feature type="domain" description="ABC transporter" evidence="5">
    <location>
        <begin position="39"/>
        <end position="261"/>
    </location>
</feature>
<dbReference type="GO" id="GO:0005524">
    <property type="term" value="F:ATP binding"/>
    <property type="evidence" value="ECO:0007669"/>
    <property type="project" value="UniProtKB-KW"/>
</dbReference>
<dbReference type="GO" id="GO:0016020">
    <property type="term" value="C:membrane"/>
    <property type="evidence" value="ECO:0007669"/>
    <property type="project" value="InterPro"/>
</dbReference>
<evidence type="ECO:0000256" key="2">
    <source>
        <dbReference type="ARBA" id="ARBA00022448"/>
    </source>
</evidence>
<dbReference type="SUPFAM" id="SSF52540">
    <property type="entry name" value="P-loop containing nucleoside triphosphate hydrolases"/>
    <property type="match status" value="1"/>
</dbReference>
<dbReference type="CDD" id="cd03220">
    <property type="entry name" value="ABC_KpsT_Wzt"/>
    <property type="match status" value="1"/>
</dbReference>
<keyword evidence="2" id="KW-0813">Transport</keyword>
<proteinExistence type="inferred from homology"/>
<dbReference type="InterPro" id="IPR003593">
    <property type="entry name" value="AAA+_ATPase"/>
</dbReference>
<keyword evidence="3" id="KW-0547">Nucleotide-binding</keyword>
<evidence type="ECO:0000313" key="7">
    <source>
        <dbReference type="Proteomes" id="UP001157161"/>
    </source>
</evidence>
<dbReference type="InterPro" id="IPR027417">
    <property type="entry name" value="P-loop_NTPase"/>
</dbReference>
<accession>A0AA37XGE9</accession>
<dbReference type="PROSITE" id="PS00211">
    <property type="entry name" value="ABC_TRANSPORTER_1"/>
    <property type="match status" value="1"/>
</dbReference>
<reference evidence="6" key="2">
    <citation type="submission" date="2023-02" db="EMBL/GenBank/DDBJ databases">
        <authorList>
            <person name="Sun Q."/>
            <person name="Mori K."/>
        </authorList>
    </citation>
    <scope>NUCLEOTIDE SEQUENCE</scope>
    <source>
        <strain evidence="6">NBRC 112290</strain>
    </source>
</reference>
<dbReference type="EMBL" id="BSUM01000001">
    <property type="protein sequence ID" value="GMA32703.1"/>
    <property type="molecule type" value="Genomic_DNA"/>
</dbReference>
<organism evidence="6 7">
    <name type="scientific">Litorihabitans aurantiacus</name>
    <dbReference type="NCBI Taxonomy" id="1930061"/>
    <lineage>
        <taxon>Bacteria</taxon>
        <taxon>Bacillati</taxon>
        <taxon>Actinomycetota</taxon>
        <taxon>Actinomycetes</taxon>
        <taxon>Micrococcales</taxon>
        <taxon>Beutenbergiaceae</taxon>
        <taxon>Litorihabitans</taxon>
    </lineage>
</organism>
<sequence length="292" mass="29973">MAPPEADVPRVHVAVADVHVRFTAPANAPRGPDSTRRWGRPAVVPRLGNGPAVVVRALAGISLVARAGEAIGVVGLNGSGKSTLLRTIAGLERPARGTVLASSAPVLLGVNAAMVGALTGRENLRLGCLAMGMSPAEVDAAHDGVVALAGIGDAVDRPMRTYSSGMAARLRFAIAAAAQPEVLLIDEALATGDAAFRQRSTDRIEQLRRGAGCVFLVSHGARTIEETCTRAIWLHQGRLVLDGGAAEVAQRYAGWAAELSAGDDAAAAATLAEAFTEGTDTVVALDARRESA</sequence>
<dbReference type="PROSITE" id="PS50893">
    <property type="entry name" value="ABC_TRANSPORTER_2"/>
    <property type="match status" value="1"/>
</dbReference>
<protein>
    <submittedName>
        <fullName evidence="6">Polysaccharide ABC transporter ATP-binding protein</fullName>
    </submittedName>
</protein>
<dbReference type="InterPro" id="IPR015860">
    <property type="entry name" value="ABC_transpr_TagH-like"/>
</dbReference>
<dbReference type="InterPro" id="IPR050683">
    <property type="entry name" value="Bact_Polysacc_Export_ATP-bd"/>
</dbReference>
<keyword evidence="4 6" id="KW-0067">ATP-binding</keyword>
<dbReference type="InterPro" id="IPR017871">
    <property type="entry name" value="ABC_transporter-like_CS"/>
</dbReference>
<dbReference type="SMART" id="SM00382">
    <property type="entry name" value="AAA"/>
    <property type="match status" value="1"/>
</dbReference>
<keyword evidence="7" id="KW-1185">Reference proteome</keyword>
<dbReference type="InterPro" id="IPR003439">
    <property type="entry name" value="ABC_transporter-like_ATP-bd"/>
</dbReference>
<dbReference type="PANTHER" id="PTHR46743">
    <property type="entry name" value="TEICHOIC ACIDS EXPORT ATP-BINDING PROTEIN TAGH"/>
    <property type="match status" value="1"/>
</dbReference>
<evidence type="ECO:0000256" key="1">
    <source>
        <dbReference type="ARBA" id="ARBA00005417"/>
    </source>
</evidence>
<dbReference type="GO" id="GO:0140359">
    <property type="term" value="F:ABC-type transporter activity"/>
    <property type="evidence" value="ECO:0007669"/>
    <property type="project" value="InterPro"/>
</dbReference>
<comment type="similarity">
    <text evidence="1">Belongs to the ABC transporter superfamily.</text>
</comment>
<evidence type="ECO:0000313" key="6">
    <source>
        <dbReference type="EMBL" id="GMA32703.1"/>
    </source>
</evidence>
<dbReference type="RefSeq" id="WP_284251386.1">
    <property type="nucleotide sequence ID" value="NZ_BSUM01000001.1"/>
</dbReference>
<gene>
    <name evidence="6" type="ORF">GCM10025875_26950</name>
</gene>
<reference evidence="6" key="1">
    <citation type="journal article" date="2014" name="Int. J. Syst. Evol. Microbiol.">
        <title>Complete genome sequence of Corynebacterium casei LMG S-19264T (=DSM 44701T), isolated from a smear-ripened cheese.</title>
        <authorList>
            <consortium name="US DOE Joint Genome Institute (JGI-PGF)"/>
            <person name="Walter F."/>
            <person name="Albersmeier A."/>
            <person name="Kalinowski J."/>
            <person name="Ruckert C."/>
        </authorList>
    </citation>
    <scope>NUCLEOTIDE SEQUENCE</scope>
    <source>
        <strain evidence="6">NBRC 112290</strain>
    </source>
</reference>
<dbReference type="Pfam" id="PF00005">
    <property type="entry name" value="ABC_tran"/>
    <property type="match status" value="1"/>
</dbReference>
<name>A0AA37XGE9_9MICO</name>
<evidence type="ECO:0000259" key="5">
    <source>
        <dbReference type="PROSITE" id="PS50893"/>
    </source>
</evidence>
<dbReference type="AlphaFoldDB" id="A0AA37XGE9"/>
<dbReference type="PANTHER" id="PTHR46743:SF2">
    <property type="entry name" value="TEICHOIC ACIDS EXPORT ATP-BINDING PROTEIN TAGH"/>
    <property type="match status" value="1"/>
</dbReference>